<accession>A0A7S3LY19</accession>
<evidence type="ECO:0000313" key="1">
    <source>
        <dbReference type="EMBL" id="CAE0271073.1"/>
    </source>
</evidence>
<name>A0A7S3LY19_9EUKA</name>
<sequence length="114" mass="12086">MTNVGHEAKKFAKEVDAAQPQHVKAVTASPLISLKEDMVDLDGLCDSIGSISANVKECLSAADHLQTETKKALEEVSKSSKEAIAKMEAAHAEEVQALNGKTGEQVAAIRAKLM</sequence>
<reference evidence="1" key="1">
    <citation type="submission" date="2021-01" db="EMBL/GenBank/DDBJ databases">
        <authorList>
            <person name="Corre E."/>
            <person name="Pelletier E."/>
            <person name="Niang G."/>
            <person name="Scheremetjew M."/>
            <person name="Finn R."/>
            <person name="Kale V."/>
            <person name="Holt S."/>
            <person name="Cochrane G."/>
            <person name="Meng A."/>
            <person name="Brown T."/>
            <person name="Cohen L."/>
        </authorList>
    </citation>
    <scope>NUCLEOTIDE SEQUENCE</scope>
    <source>
        <strain evidence="1">NIES-2562</strain>
    </source>
</reference>
<dbReference type="AlphaFoldDB" id="A0A7S3LY19"/>
<gene>
    <name evidence="1" type="ORF">PBIL07802_LOCUS33429</name>
</gene>
<protein>
    <submittedName>
        <fullName evidence="1">Uncharacterized protein</fullName>
    </submittedName>
</protein>
<dbReference type="EMBL" id="HBIB01050684">
    <property type="protein sequence ID" value="CAE0271073.1"/>
    <property type="molecule type" value="Transcribed_RNA"/>
</dbReference>
<organism evidence="1">
    <name type="scientific">Palpitomonas bilix</name>
    <dbReference type="NCBI Taxonomy" id="652834"/>
    <lineage>
        <taxon>Eukaryota</taxon>
        <taxon>Eukaryota incertae sedis</taxon>
    </lineage>
</organism>
<proteinExistence type="predicted"/>